<dbReference type="InterPro" id="IPR000182">
    <property type="entry name" value="GNAT_dom"/>
</dbReference>
<accession>A0ABS8BL80</accession>
<sequence>MNDFPVLHTERLILREIVDTDAQALFAIHGCAEVMRYFGSDPLMELAQAQALIATFSHWRGEGNSGIRWGISQKSDGKLLGSCGFFRWNHAWRSAMVGYELAQSAWGQGLMQEALAAILPYGFHAMNLNRIEAQIHPDNAASLQLMPKLGFVHEGQLREAGFWGEKFNDFVQFGVLRREYLEQA</sequence>
<dbReference type="InterPro" id="IPR016181">
    <property type="entry name" value="Acyl_CoA_acyltransferase"/>
</dbReference>
<dbReference type="EMBL" id="JAJAWG010000005">
    <property type="protein sequence ID" value="MCB5196466.1"/>
    <property type="molecule type" value="Genomic_DNA"/>
</dbReference>
<dbReference type="InterPro" id="IPR051531">
    <property type="entry name" value="N-acetyltransferase"/>
</dbReference>
<dbReference type="PROSITE" id="PS51186">
    <property type="entry name" value="GNAT"/>
    <property type="match status" value="1"/>
</dbReference>
<organism evidence="2 3">
    <name type="scientific">Deefgea salmonis</name>
    <dbReference type="NCBI Taxonomy" id="2875502"/>
    <lineage>
        <taxon>Bacteria</taxon>
        <taxon>Pseudomonadati</taxon>
        <taxon>Pseudomonadota</taxon>
        <taxon>Betaproteobacteria</taxon>
        <taxon>Neisseriales</taxon>
        <taxon>Chitinibacteraceae</taxon>
        <taxon>Deefgea</taxon>
    </lineage>
</organism>
<evidence type="ECO:0000259" key="1">
    <source>
        <dbReference type="PROSITE" id="PS51186"/>
    </source>
</evidence>
<dbReference type="Proteomes" id="UP001198034">
    <property type="component" value="Unassembled WGS sequence"/>
</dbReference>
<name>A0ABS8BL80_9NEIS</name>
<reference evidence="2 3" key="1">
    <citation type="submission" date="2021-10" db="EMBL/GenBank/DDBJ databases">
        <authorList>
            <person name="Chen M."/>
        </authorList>
    </citation>
    <scope>NUCLEOTIDE SEQUENCE [LARGE SCALE GENOMIC DNA]</scope>
    <source>
        <strain evidence="2 3">H3-26</strain>
    </source>
</reference>
<dbReference type="RefSeq" id="WP_226764222.1">
    <property type="nucleotide sequence ID" value="NZ_JAJAWG010000005.1"/>
</dbReference>
<protein>
    <submittedName>
        <fullName evidence="2">GNAT family N-acetyltransferase</fullName>
    </submittedName>
</protein>
<dbReference type="SUPFAM" id="SSF55729">
    <property type="entry name" value="Acyl-CoA N-acyltransferases (Nat)"/>
    <property type="match status" value="1"/>
</dbReference>
<feature type="domain" description="N-acetyltransferase" evidence="1">
    <location>
        <begin position="12"/>
        <end position="169"/>
    </location>
</feature>
<dbReference type="Pfam" id="PF13302">
    <property type="entry name" value="Acetyltransf_3"/>
    <property type="match status" value="1"/>
</dbReference>
<proteinExistence type="predicted"/>
<dbReference type="PANTHER" id="PTHR43792">
    <property type="entry name" value="GNAT FAMILY, PUTATIVE (AFU_ORTHOLOGUE AFUA_3G00765)-RELATED-RELATED"/>
    <property type="match status" value="1"/>
</dbReference>
<evidence type="ECO:0000313" key="2">
    <source>
        <dbReference type="EMBL" id="MCB5196466.1"/>
    </source>
</evidence>
<dbReference type="PANTHER" id="PTHR43792:SF9">
    <property type="entry name" value="RIBOSOMAL-PROTEIN-ALANINE ACETYLTRANSFERASE"/>
    <property type="match status" value="1"/>
</dbReference>
<keyword evidence="3" id="KW-1185">Reference proteome</keyword>
<gene>
    <name evidence="2" type="ORF">LG219_09315</name>
</gene>
<evidence type="ECO:0000313" key="3">
    <source>
        <dbReference type="Proteomes" id="UP001198034"/>
    </source>
</evidence>
<dbReference type="Gene3D" id="3.40.630.30">
    <property type="match status" value="1"/>
</dbReference>
<comment type="caution">
    <text evidence="2">The sequence shown here is derived from an EMBL/GenBank/DDBJ whole genome shotgun (WGS) entry which is preliminary data.</text>
</comment>